<accession>A0A8J6XSW7</accession>
<evidence type="ECO:0000313" key="3">
    <source>
        <dbReference type="Proteomes" id="UP000648239"/>
    </source>
</evidence>
<sequence length="443" mass="49059">MPEPRVQERRRIVERLLEEMPPSLVEAKRFITENGHMEPEPRILQCMVKIAGDPAEEGPRREIPRALLALRTVVDDQLAIMNGDGSAAPETILAAAGVLFSLEQDLDRIEQDLAATVPQLAEDDKNYLNGLHQRLVPSREKMMTARMLARFFDLADYPALPADGGSPARDGAILLHLIGVDLAAWLNRQETADGERETLWRNLENDRSAYKTVSRVLAASKDTAFVEGPKPLYEQLNDLQRNLFSAYSRLSQVVIAGKNAGDTGEAAGDKGSDLDLNASIAAAEQAAAAVNEAREQRRDVMDDALRGVRESRTTPPKLLNYLEREEKDRKRRLRVMGISCGVLAVAAVVVNLMLLPPSGPVVDLLPEEFSNAMPLKQATAAAEVMLAETSGDLWDMWNPAERKEHVKDLVRQAEEKGFSSLWLTDEAGRQLALWEQGSELKLF</sequence>
<keyword evidence="1" id="KW-0812">Transmembrane</keyword>
<comment type="caution">
    <text evidence="2">The sequence shown here is derived from an EMBL/GenBank/DDBJ whole genome shotgun (WGS) entry which is preliminary data.</text>
</comment>
<evidence type="ECO:0000313" key="2">
    <source>
        <dbReference type="EMBL" id="MBD3868062.1"/>
    </source>
</evidence>
<keyword evidence="1" id="KW-1133">Transmembrane helix</keyword>
<feature type="transmembrane region" description="Helical" evidence="1">
    <location>
        <begin position="333"/>
        <end position="355"/>
    </location>
</feature>
<keyword evidence="1" id="KW-0472">Membrane</keyword>
<reference evidence="2 3" key="1">
    <citation type="submission" date="2020-08" db="EMBL/GenBank/DDBJ databases">
        <title>Acidobacteriota in marine sediments use diverse sulfur dissimilation pathways.</title>
        <authorList>
            <person name="Wasmund K."/>
        </authorList>
    </citation>
    <scope>NUCLEOTIDE SEQUENCE [LARGE SCALE GENOMIC DNA]</scope>
    <source>
        <strain evidence="2">MAG AM4</strain>
    </source>
</reference>
<organism evidence="2 3">
    <name type="scientific">Candidatus Polarisedimenticola svalbardensis</name>
    <dbReference type="NCBI Taxonomy" id="2886004"/>
    <lineage>
        <taxon>Bacteria</taxon>
        <taxon>Pseudomonadati</taxon>
        <taxon>Acidobacteriota</taxon>
        <taxon>Candidatus Polarisedimenticolia</taxon>
        <taxon>Candidatus Polarisedimenticolales</taxon>
        <taxon>Candidatus Polarisedimenticolaceae</taxon>
        <taxon>Candidatus Polarisedimenticola</taxon>
    </lineage>
</organism>
<name>A0A8J6XSW7_9BACT</name>
<evidence type="ECO:0000256" key="1">
    <source>
        <dbReference type="SAM" id="Phobius"/>
    </source>
</evidence>
<dbReference type="Proteomes" id="UP000648239">
    <property type="component" value="Unassembled WGS sequence"/>
</dbReference>
<gene>
    <name evidence="2" type="ORF">IFK94_08050</name>
</gene>
<dbReference type="EMBL" id="JACXWD010000021">
    <property type="protein sequence ID" value="MBD3868062.1"/>
    <property type="molecule type" value="Genomic_DNA"/>
</dbReference>
<proteinExistence type="predicted"/>
<protein>
    <submittedName>
        <fullName evidence="2">Uncharacterized protein</fullName>
    </submittedName>
</protein>
<dbReference type="AlphaFoldDB" id="A0A8J6XSW7"/>